<dbReference type="OrthoDB" id="950827at2"/>
<feature type="signal peptide" evidence="1">
    <location>
        <begin position="1"/>
        <end position="25"/>
    </location>
</feature>
<dbReference type="Gene3D" id="2.60.120.200">
    <property type="match status" value="2"/>
</dbReference>
<dbReference type="Proteomes" id="UP000075606">
    <property type="component" value="Unassembled WGS sequence"/>
</dbReference>
<dbReference type="STRING" id="333140.AWW68_09390"/>
<comment type="caution">
    <text evidence="2">The sequence shown here is derived from an EMBL/GenBank/DDBJ whole genome shotgun (WGS) entry which is preliminary data.</text>
</comment>
<feature type="chain" id="PRO_5007574490" description="LamG-like jellyroll fold domain-containing protein" evidence="1">
    <location>
        <begin position="26"/>
        <end position="598"/>
    </location>
</feature>
<keyword evidence="1" id="KW-0732">Signal</keyword>
<dbReference type="PANTHER" id="PTHR42535">
    <property type="entry name" value="OOKINETE PROTEIN, PUTATIVE-RELATED"/>
    <property type="match status" value="1"/>
</dbReference>
<protein>
    <recommendedName>
        <fullName evidence="4">LamG-like jellyroll fold domain-containing protein</fullName>
    </recommendedName>
</protein>
<dbReference type="SUPFAM" id="SSF49899">
    <property type="entry name" value="Concanavalin A-like lectins/glucanases"/>
    <property type="match status" value="2"/>
</dbReference>
<dbReference type="Pfam" id="PF17957">
    <property type="entry name" value="Big_7"/>
    <property type="match status" value="1"/>
</dbReference>
<keyword evidence="3" id="KW-1185">Reference proteome</keyword>
<dbReference type="AlphaFoldDB" id="A0A150XBD9"/>
<dbReference type="InterPro" id="IPR013320">
    <property type="entry name" value="ConA-like_dom_sf"/>
</dbReference>
<dbReference type="EMBL" id="LRPC01000012">
    <property type="protein sequence ID" value="KYG76028.1"/>
    <property type="molecule type" value="Genomic_DNA"/>
</dbReference>
<evidence type="ECO:0000256" key="1">
    <source>
        <dbReference type="SAM" id="SignalP"/>
    </source>
</evidence>
<proteinExistence type="predicted"/>
<reference evidence="2 3" key="1">
    <citation type="submission" date="2016-01" db="EMBL/GenBank/DDBJ databases">
        <title>Genome sequencing of Roseivirga spongicola UST030701-084.</title>
        <authorList>
            <person name="Selvaratnam C."/>
            <person name="Thevarajoo S."/>
            <person name="Goh K.M."/>
            <person name="Ee R."/>
            <person name="Chan K.-G."/>
            <person name="Chong C.S."/>
        </authorList>
    </citation>
    <scope>NUCLEOTIDE SEQUENCE [LARGE SCALE GENOMIC DNA]</scope>
    <source>
        <strain evidence="2 3">UST030701-084</strain>
    </source>
</reference>
<evidence type="ECO:0008006" key="4">
    <source>
        <dbReference type="Google" id="ProtNLM"/>
    </source>
</evidence>
<dbReference type="PANTHER" id="PTHR42535:SF2">
    <property type="entry name" value="CHROMOSOME UNDETERMINED SCAFFOLD_146, WHOLE GENOME SHOTGUN SEQUENCE"/>
    <property type="match status" value="1"/>
</dbReference>
<name>A0A150XBD9_9BACT</name>
<dbReference type="GO" id="GO:0005975">
    <property type="term" value="P:carbohydrate metabolic process"/>
    <property type="evidence" value="ECO:0007669"/>
    <property type="project" value="UniProtKB-ARBA"/>
</dbReference>
<accession>A0A150XBD9</accession>
<organism evidence="2 3">
    <name type="scientific">Roseivirga spongicola</name>
    <dbReference type="NCBI Taxonomy" id="333140"/>
    <lineage>
        <taxon>Bacteria</taxon>
        <taxon>Pseudomonadati</taxon>
        <taxon>Bacteroidota</taxon>
        <taxon>Cytophagia</taxon>
        <taxon>Cytophagales</taxon>
        <taxon>Roseivirgaceae</taxon>
        <taxon>Roseivirga</taxon>
    </lineage>
</organism>
<gene>
    <name evidence="2" type="ORF">AWW68_09390</name>
</gene>
<dbReference type="InterPro" id="IPR013783">
    <property type="entry name" value="Ig-like_fold"/>
</dbReference>
<dbReference type="PROSITE" id="PS51257">
    <property type="entry name" value="PROKAR_LIPOPROTEIN"/>
    <property type="match status" value="1"/>
</dbReference>
<dbReference type="GO" id="GO:0004553">
    <property type="term" value="F:hydrolase activity, hydrolyzing O-glycosyl compounds"/>
    <property type="evidence" value="ECO:0007669"/>
    <property type="project" value="UniProtKB-ARBA"/>
</dbReference>
<dbReference type="RefSeq" id="WP_068220378.1">
    <property type="nucleotide sequence ID" value="NZ_LRPC01000012.1"/>
</dbReference>
<dbReference type="Gene3D" id="2.60.40.10">
    <property type="entry name" value="Immunoglobulins"/>
    <property type="match status" value="1"/>
</dbReference>
<evidence type="ECO:0000313" key="2">
    <source>
        <dbReference type="EMBL" id="KYG76028.1"/>
    </source>
</evidence>
<sequence>MRIIKSLFLSTLLIFLIAGCKDAFLDEIKTVEPGEDTAAPEVTVNYPANGTEIQVYESVTSVNIEFEATDDIELATITLTLDGAEIASFSDFVDYRKFVGEYTYSELADGDHTLVVTATDINGKSTTETINFSKIPPYVTKYDGEIFYMPFDNDNVELVNVRFPTEVGNMGFAGEGKVGGNALAGATDSYLTIPVSDILDDEFSAVFWMKVNDDPDRAGILVVGPPDTDHANYPDVQNDRTSGFRFFRENVAGKQRFKLNVGNGTSDAWIDGGAAADVAPNSGEWVHFAFTISNSEAIVYINGQPVKNTAISGVDWTNCDILSIMSGSPRFNEWGHLSDRSLMDELRLFNKSLSQTEILTIINDEGGTVYNGEFGEKFYMDFESNYVDAASGLAATQVGSINLAGEGLRGSGAFQAATDAYATFPSNGIEFDEFSASFWYKVNATPDRAGILVVGPPHTENADYPNTQNLRTSGFRFFRENAGGKQRFKLNVGTGAGEVWVDGAAAADVDPTTQTDWIHMAFTISGSVARVYIDGVMVSESDLPEGFSWANCDIMSIGSGAPRFNEWGHKSDLSLMDELRIFDKALTQAEVDAIKAAR</sequence>
<evidence type="ECO:0000313" key="3">
    <source>
        <dbReference type="Proteomes" id="UP000075606"/>
    </source>
</evidence>
<dbReference type="Pfam" id="PF13385">
    <property type="entry name" value="Laminin_G_3"/>
    <property type="match status" value="2"/>
</dbReference>